<dbReference type="Pfam" id="PF18962">
    <property type="entry name" value="Por_Secre_tail"/>
    <property type="match status" value="1"/>
</dbReference>
<dbReference type="OrthoDB" id="1345084at2"/>
<feature type="signal peptide" evidence="2">
    <location>
        <begin position="1"/>
        <end position="19"/>
    </location>
</feature>
<accession>G2EFR4</accession>
<dbReference type="Proteomes" id="UP000003730">
    <property type="component" value="Unassembled WGS sequence"/>
</dbReference>
<evidence type="ECO:0000256" key="2">
    <source>
        <dbReference type="SAM" id="SignalP"/>
    </source>
</evidence>
<keyword evidence="5" id="KW-1185">Reference proteome</keyword>
<proteinExistence type="predicted"/>
<organism evidence="4 5">
    <name type="scientific">Bizionia argentinensis JUB59</name>
    <dbReference type="NCBI Taxonomy" id="1046627"/>
    <lineage>
        <taxon>Bacteria</taxon>
        <taxon>Pseudomonadati</taxon>
        <taxon>Bacteroidota</taxon>
        <taxon>Flavobacteriia</taxon>
        <taxon>Flavobacteriales</taxon>
        <taxon>Flavobacteriaceae</taxon>
        <taxon>Bizionia</taxon>
    </lineage>
</organism>
<dbReference type="NCBIfam" id="TIGR04183">
    <property type="entry name" value="Por_Secre_tail"/>
    <property type="match status" value="1"/>
</dbReference>
<dbReference type="AlphaFoldDB" id="G2EFR4"/>
<dbReference type="InterPro" id="IPR026444">
    <property type="entry name" value="Secre_tail"/>
</dbReference>
<feature type="chain" id="PRO_5003429187" evidence="2">
    <location>
        <begin position="20"/>
        <end position="229"/>
    </location>
</feature>
<dbReference type="STRING" id="1046627.BZARG_1925"/>
<comment type="caution">
    <text evidence="4">The sequence shown here is derived from an EMBL/GenBank/DDBJ whole genome shotgun (WGS) entry which is preliminary data.</text>
</comment>
<sequence length="229" mass="25861">MKKNYLFFSFLLLSYFGYSQITFNGCHPFFDDQNFVFTNLGLDTTGRNVYETRPIDGQVDCGGLGTCEFRIYWNESEARWEFIADSGNGGFFEPYLMFTNTNPSTPNPPSLKLGIWVENISLTEGGCTGNLTEANADFLGDVQDFTLGVSDNNFTNHIQLIPNPAKNIVLLIDSSSEILMLEIYDINGKLLRKESHIREGIDVSNLPKGVYFVKLIGKNYMLVKKLIKE</sequence>
<dbReference type="EMBL" id="AFXZ01000047">
    <property type="protein sequence ID" value="EGV42694.1"/>
    <property type="molecule type" value="Genomic_DNA"/>
</dbReference>
<evidence type="ECO:0000256" key="1">
    <source>
        <dbReference type="ARBA" id="ARBA00022729"/>
    </source>
</evidence>
<evidence type="ECO:0000259" key="3">
    <source>
        <dbReference type="Pfam" id="PF18962"/>
    </source>
</evidence>
<feature type="domain" description="Secretion system C-terminal sorting" evidence="3">
    <location>
        <begin position="162"/>
        <end position="227"/>
    </location>
</feature>
<evidence type="ECO:0000313" key="4">
    <source>
        <dbReference type="EMBL" id="EGV42694.1"/>
    </source>
</evidence>
<evidence type="ECO:0000313" key="5">
    <source>
        <dbReference type="Proteomes" id="UP000003730"/>
    </source>
</evidence>
<reference evidence="4 5" key="1">
    <citation type="journal article" date="2008" name="Int. J. Syst. Evol. Microbiol.">
        <title>Bizionia argentinensis sp. nov., isolated from surface marine water in Antarctica.</title>
        <authorList>
            <person name="Bercovich A."/>
            <person name="Vazquez S.C."/>
            <person name="Yankilevich P."/>
            <person name="Coria S.H."/>
            <person name="Foti M."/>
            <person name="Hernandez E."/>
            <person name="Vidal A."/>
            <person name="Ruberto L."/>
            <person name="Melo C."/>
            <person name="Marenssi S."/>
            <person name="Criscuolo M."/>
            <person name="Memoli M."/>
            <person name="Arguelles M."/>
            <person name="Mac Cormack W.P."/>
        </authorList>
    </citation>
    <scope>NUCLEOTIDE SEQUENCE [LARGE SCALE GENOMIC DNA]</scope>
    <source>
        <strain evidence="4 5">JUB59</strain>
    </source>
</reference>
<dbReference type="RefSeq" id="WP_008638689.1">
    <property type="nucleotide sequence ID" value="NZ_AFXZ01000047.1"/>
</dbReference>
<name>G2EFR4_9FLAO</name>
<dbReference type="eggNOG" id="COG4935">
    <property type="taxonomic scope" value="Bacteria"/>
</dbReference>
<gene>
    <name evidence="4" type="ORF">BZARG_1925</name>
</gene>
<keyword evidence="1 2" id="KW-0732">Signal</keyword>
<protein>
    <submittedName>
        <fullName evidence="4">T9SS type A sorting domain-containing protein</fullName>
    </submittedName>
</protein>